<dbReference type="Proteomes" id="UP000515561">
    <property type="component" value="Chromosome"/>
</dbReference>
<evidence type="ECO:0000313" key="1">
    <source>
        <dbReference type="EMBL" id="BCJ94794.1"/>
    </source>
</evidence>
<reference evidence="1 2" key="1">
    <citation type="journal article" date="2016" name="Int. J. Syst. Evol. Microbiol.">
        <title>Descriptions of Anaerotaenia torta gen. nov., sp. nov. and Anaerocolumna cellulosilytica gen. nov., sp. nov. isolated from a methanogenic reactor of cattle waste.</title>
        <authorList>
            <person name="Uek A."/>
            <person name="Ohtaki Y."/>
            <person name="Kaku N."/>
            <person name="Ueki K."/>
        </authorList>
    </citation>
    <scope>NUCLEOTIDE SEQUENCE [LARGE SCALE GENOMIC DNA]</scope>
    <source>
        <strain evidence="1 2">SN021</strain>
    </source>
</reference>
<gene>
    <name evidence="1" type="ORF">acsn021_23630</name>
</gene>
<sequence length="72" mass="8347">MKKIAWGIIGLGKIADKFAQTCVQWLKLNLEVQLQEARKSRRNLVICMGFMQIYECLKRTDSFAEIILESIN</sequence>
<protein>
    <submittedName>
        <fullName evidence="1">Uncharacterized protein</fullName>
    </submittedName>
</protein>
<dbReference type="KEGG" id="acel:acsn021_23630"/>
<accession>A0A6S6QW17</accession>
<keyword evidence="2" id="KW-1185">Reference proteome</keyword>
<name>A0A6S6QW17_9FIRM</name>
<proteinExistence type="predicted"/>
<evidence type="ECO:0000313" key="2">
    <source>
        <dbReference type="Proteomes" id="UP000515561"/>
    </source>
</evidence>
<organism evidence="1 2">
    <name type="scientific">Anaerocolumna cellulosilytica</name>
    <dbReference type="NCBI Taxonomy" id="433286"/>
    <lineage>
        <taxon>Bacteria</taxon>
        <taxon>Bacillati</taxon>
        <taxon>Bacillota</taxon>
        <taxon>Clostridia</taxon>
        <taxon>Lachnospirales</taxon>
        <taxon>Lachnospiraceae</taxon>
        <taxon>Anaerocolumna</taxon>
    </lineage>
</organism>
<dbReference type="RefSeq" id="WP_184089129.1">
    <property type="nucleotide sequence ID" value="NZ_AP023367.1"/>
</dbReference>
<dbReference type="EMBL" id="AP023367">
    <property type="protein sequence ID" value="BCJ94794.1"/>
    <property type="molecule type" value="Genomic_DNA"/>
</dbReference>
<dbReference type="AlphaFoldDB" id="A0A6S6QW17"/>